<evidence type="ECO:0000256" key="1">
    <source>
        <dbReference type="ARBA" id="ARBA00004167"/>
    </source>
</evidence>
<dbReference type="Gene3D" id="2.130.10.10">
    <property type="entry name" value="YVTN repeat-like/Quinoprotein amine dehydrogenase"/>
    <property type="match status" value="1"/>
</dbReference>
<evidence type="ECO:0000256" key="5">
    <source>
        <dbReference type="SAM" id="MobiDB-lite"/>
    </source>
</evidence>
<accession>A0ABD5XTA4</accession>
<evidence type="ECO:0000256" key="2">
    <source>
        <dbReference type="ARBA" id="ARBA00022692"/>
    </source>
</evidence>
<dbReference type="GO" id="GO:0016020">
    <property type="term" value="C:membrane"/>
    <property type="evidence" value="ECO:0007669"/>
    <property type="project" value="UniProtKB-SubCell"/>
</dbReference>
<proteinExistence type="predicted"/>
<gene>
    <name evidence="7" type="ORF">ACFQRB_10120</name>
</gene>
<protein>
    <submittedName>
        <fullName evidence="7">PQQ-binding-like beta-propeller repeat protein</fullName>
    </submittedName>
</protein>
<feature type="compositionally biased region" description="Basic residues" evidence="5">
    <location>
        <begin position="390"/>
        <end position="423"/>
    </location>
</feature>
<dbReference type="Gene3D" id="2.40.128.630">
    <property type="match status" value="1"/>
</dbReference>
<evidence type="ECO:0000256" key="4">
    <source>
        <dbReference type="ARBA" id="ARBA00023136"/>
    </source>
</evidence>
<feature type="region of interest" description="Disordered" evidence="5">
    <location>
        <begin position="333"/>
        <end position="434"/>
    </location>
</feature>
<dbReference type="InterPro" id="IPR018391">
    <property type="entry name" value="PQQ_b-propeller_rpt"/>
</dbReference>
<keyword evidence="4" id="KW-0472">Membrane</keyword>
<reference evidence="7 8" key="1">
    <citation type="journal article" date="2019" name="Int. J. Syst. Evol. Microbiol.">
        <title>The Global Catalogue of Microorganisms (GCM) 10K type strain sequencing project: providing services to taxonomists for standard genome sequencing and annotation.</title>
        <authorList>
            <consortium name="The Broad Institute Genomics Platform"/>
            <consortium name="The Broad Institute Genome Sequencing Center for Infectious Disease"/>
            <person name="Wu L."/>
            <person name="Ma J."/>
        </authorList>
    </citation>
    <scope>NUCLEOTIDE SEQUENCE [LARGE SCALE GENOMIC DNA]</scope>
    <source>
        <strain evidence="7 8">DT92</strain>
    </source>
</reference>
<organism evidence="7 8">
    <name type="scientific">Halobaculum litoreum</name>
    <dbReference type="NCBI Taxonomy" id="3031998"/>
    <lineage>
        <taxon>Archaea</taxon>
        <taxon>Methanobacteriati</taxon>
        <taxon>Methanobacteriota</taxon>
        <taxon>Stenosarchaea group</taxon>
        <taxon>Halobacteria</taxon>
        <taxon>Halobacteriales</taxon>
        <taxon>Haloferacaceae</taxon>
        <taxon>Halobaculum</taxon>
    </lineage>
</organism>
<keyword evidence="8" id="KW-1185">Reference proteome</keyword>
<evidence type="ECO:0000313" key="8">
    <source>
        <dbReference type="Proteomes" id="UP001596368"/>
    </source>
</evidence>
<feature type="domain" description="Pyrrolo-quinoline quinone repeat" evidence="6">
    <location>
        <begin position="219"/>
        <end position="335"/>
    </location>
</feature>
<keyword evidence="2" id="KW-0812">Transmembrane</keyword>
<dbReference type="InterPro" id="IPR045232">
    <property type="entry name" value="FAM234"/>
</dbReference>
<evidence type="ECO:0000259" key="6">
    <source>
        <dbReference type="Pfam" id="PF13360"/>
    </source>
</evidence>
<feature type="compositionally biased region" description="Basic residues" evidence="5">
    <location>
        <begin position="359"/>
        <end position="371"/>
    </location>
</feature>
<dbReference type="AlphaFoldDB" id="A0ABD5XTA4"/>
<evidence type="ECO:0000256" key="3">
    <source>
        <dbReference type="ARBA" id="ARBA00022989"/>
    </source>
</evidence>
<keyword evidence="3" id="KW-1133">Transmembrane helix</keyword>
<dbReference type="Proteomes" id="UP001596368">
    <property type="component" value="Unassembled WGS sequence"/>
</dbReference>
<dbReference type="InterPro" id="IPR015943">
    <property type="entry name" value="WD40/YVTN_repeat-like_dom_sf"/>
</dbReference>
<dbReference type="PANTHER" id="PTHR21419:SF30">
    <property type="entry name" value="IG-LIKE DOMAIN-CONTAINING PROTEIN"/>
    <property type="match status" value="1"/>
</dbReference>
<dbReference type="SMART" id="SM00564">
    <property type="entry name" value="PQQ"/>
    <property type="match status" value="4"/>
</dbReference>
<dbReference type="RefSeq" id="WP_284014257.1">
    <property type="nucleotide sequence ID" value="NZ_CP126156.1"/>
</dbReference>
<sequence>MDVRTAAVAAVATLALVAGVFGAASAFAGPDDLAVRWTSDTATTVGANHHAPAAGRVDGQGLVFAPVSGAAGSDDCRLAALDGATGETRWRDPVPPANCTLHSVADPALADVDGDGAAELLAGSTTEEVVVYDPTTGAVEDRFALDSYAYSRPAAVDLAGDGQREVVVVDAGGTVLAARTGPDGGPVWRHDLNGSAYAPPGAADFTGDGTDEFAVGLGTGRVVLFDAGGEVVWSRDAGGSVSWTASAGVAGDGAAEFVVATTGGTVAALDGRTGDAVWTRRVAEYAAVAGVADGDGDGDGHPEVYVTARDQRLRALDGATGDTEWSVAVADGGAQMMPPPAVGDLDGDGAAEAGDGDQRRRRPRPRSRRRERTGPLRPRRGGVDAPDARGRRRRRRRRGVRRVRRRRRRLPRPRGGRVTRRRNAVVSRFPRWNR</sequence>
<dbReference type="InterPro" id="IPR028994">
    <property type="entry name" value="Integrin_alpha_N"/>
</dbReference>
<dbReference type="InterPro" id="IPR002372">
    <property type="entry name" value="PQQ_rpt_dom"/>
</dbReference>
<dbReference type="PANTHER" id="PTHR21419">
    <property type="match status" value="1"/>
</dbReference>
<dbReference type="SUPFAM" id="SSF69318">
    <property type="entry name" value="Integrin alpha N-terminal domain"/>
    <property type="match status" value="1"/>
</dbReference>
<evidence type="ECO:0000313" key="7">
    <source>
        <dbReference type="EMBL" id="MFC7136753.1"/>
    </source>
</evidence>
<dbReference type="EMBL" id="JBHSZG010000001">
    <property type="protein sequence ID" value="MFC7136753.1"/>
    <property type="molecule type" value="Genomic_DNA"/>
</dbReference>
<feature type="compositionally biased region" description="Low complexity" evidence="5">
    <location>
        <begin position="342"/>
        <end position="353"/>
    </location>
</feature>
<comment type="subcellular location">
    <subcellularLocation>
        <location evidence="1">Membrane</location>
        <topology evidence="1">Single-pass membrane protein</topology>
    </subcellularLocation>
</comment>
<dbReference type="Pfam" id="PF13360">
    <property type="entry name" value="PQQ_2"/>
    <property type="match status" value="1"/>
</dbReference>
<comment type="caution">
    <text evidence="7">The sequence shown here is derived from an EMBL/GenBank/DDBJ whole genome shotgun (WGS) entry which is preliminary data.</text>
</comment>
<dbReference type="GeneID" id="81121482"/>
<name>A0ABD5XTA4_9EURY</name>